<dbReference type="eggNOG" id="COG1442">
    <property type="taxonomic scope" value="Bacteria"/>
</dbReference>
<dbReference type="GO" id="GO:0016740">
    <property type="term" value="F:transferase activity"/>
    <property type="evidence" value="ECO:0007669"/>
    <property type="project" value="UniProtKB-KW"/>
</dbReference>
<organism evidence="2 3">
    <name type="scientific">Bifidobacterium choerinum</name>
    <dbReference type="NCBI Taxonomy" id="35760"/>
    <lineage>
        <taxon>Bacteria</taxon>
        <taxon>Bacillati</taxon>
        <taxon>Actinomycetota</taxon>
        <taxon>Actinomycetes</taxon>
        <taxon>Bifidobacteriales</taxon>
        <taxon>Bifidobacteriaceae</taxon>
        <taxon>Bifidobacterium</taxon>
    </lineage>
</organism>
<protein>
    <submittedName>
        <fullName evidence="2">Glycosyl transferase family protein</fullName>
    </submittedName>
</protein>
<sequence length="254" mass="29603">MQELKPTQMYIVSHKDFDAPNLEGYTPILAGAANNTASIAVRDDTGDNISALNPEFCELTAQYWVWKNANLGDDNVGFVHYRRYFYTDHHKTRIVPASVLSQDLQRYDIILPEPWVLTKTIGTQFAQFHNIDDLKTVRAIVNRRTPQFVPAFDALMRRHDLSCYNMFVMSAPRFDAYMTWLFGILDEARAMLDVSGYDAYNRRLYGFLAERLLNVWVDAQQLNVKRYPVYMPDETAWKANLRSRVKSLMYLHRI</sequence>
<keyword evidence="3" id="KW-1185">Reference proteome</keyword>
<gene>
    <name evidence="2" type="ORF">BCHO_0680</name>
</gene>
<keyword evidence="2" id="KW-0808">Transferase</keyword>
<dbReference type="InterPro" id="IPR025536">
    <property type="entry name" value="DUF4422"/>
</dbReference>
<dbReference type="Proteomes" id="UP000028995">
    <property type="component" value="Unassembled WGS sequence"/>
</dbReference>
<feature type="domain" description="DUF4422" evidence="1">
    <location>
        <begin position="9"/>
        <end position="220"/>
    </location>
</feature>
<evidence type="ECO:0000313" key="3">
    <source>
        <dbReference type="Proteomes" id="UP000028995"/>
    </source>
</evidence>
<proteinExistence type="predicted"/>
<comment type="caution">
    <text evidence="2">The sequence shown here is derived from an EMBL/GenBank/DDBJ whole genome shotgun (WGS) entry which is preliminary data.</text>
</comment>
<name>A0A087AE06_9BIFI</name>
<evidence type="ECO:0000259" key="1">
    <source>
        <dbReference type="Pfam" id="PF14393"/>
    </source>
</evidence>
<reference evidence="2 3" key="1">
    <citation type="submission" date="2014-03" db="EMBL/GenBank/DDBJ databases">
        <title>Genomics of Bifidobacteria.</title>
        <authorList>
            <person name="Ventura M."/>
            <person name="Milani C."/>
            <person name="Lugli G.A."/>
        </authorList>
    </citation>
    <scope>NUCLEOTIDE SEQUENCE [LARGE SCALE GENOMIC DNA]</scope>
    <source>
        <strain evidence="2 3">LMG 10510</strain>
    </source>
</reference>
<evidence type="ECO:0000313" key="2">
    <source>
        <dbReference type="EMBL" id="KFI57006.1"/>
    </source>
</evidence>
<dbReference type="STRING" id="35760.BCHO_0680"/>
<dbReference type="AlphaFoldDB" id="A0A087AE06"/>
<dbReference type="RefSeq" id="WP_024541151.1">
    <property type="nucleotide sequence ID" value="NZ_JGYU01000007.1"/>
</dbReference>
<accession>A0A087AE06</accession>
<dbReference type="EMBL" id="JGYU01000007">
    <property type="protein sequence ID" value="KFI57006.1"/>
    <property type="molecule type" value="Genomic_DNA"/>
</dbReference>
<dbReference type="Pfam" id="PF14393">
    <property type="entry name" value="DUF4422"/>
    <property type="match status" value="1"/>
</dbReference>